<dbReference type="GO" id="GO:0030261">
    <property type="term" value="P:chromosome condensation"/>
    <property type="evidence" value="ECO:0007669"/>
    <property type="project" value="UniProtKB-KW"/>
</dbReference>
<dbReference type="Gene3D" id="4.10.520.10">
    <property type="entry name" value="IHF-like DNA-binding proteins"/>
    <property type="match status" value="1"/>
</dbReference>
<dbReference type="Proteomes" id="UP000255233">
    <property type="component" value="Unassembled WGS sequence"/>
</dbReference>
<name>A0A379MQC3_9BACT</name>
<dbReference type="PANTHER" id="PTHR33175:SF3">
    <property type="entry name" value="DNA-BINDING PROTEIN HU-BETA"/>
    <property type="match status" value="1"/>
</dbReference>
<dbReference type="CDD" id="cd13836">
    <property type="entry name" value="IHF_B"/>
    <property type="match status" value="1"/>
</dbReference>
<organism evidence="5 6">
    <name type="scientific">Rikenella microfusus</name>
    <dbReference type="NCBI Taxonomy" id="28139"/>
    <lineage>
        <taxon>Bacteria</taxon>
        <taxon>Pseudomonadati</taxon>
        <taxon>Bacteroidota</taxon>
        <taxon>Bacteroidia</taxon>
        <taxon>Bacteroidales</taxon>
        <taxon>Rikenellaceae</taxon>
        <taxon>Rikenella</taxon>
    </lineage>
</organism>
<evidence type="ECO:0000256" key="2">
    <source>
        <dbReference type="ARBA" id="ARBA00023067"/>
    </source>
</evidence>
<evidence type="ECO:0000313" key="5">
    <source>
        <dbReference type="EMBL" id="SUE33037.1"/>
    </source>
</evidence>
<evidence type="ECO:0000313" key="6">
    <source>
        <dbReference type="Proteomes" id="UP000255233"/>
    </source>
</evidence>
<dbReference type="EMBL" id="UGVL01000001">
    <property type="protein sequence ID" value="SUE33037.1"/>
    <property type="molecule type" value="Genomic_DNA"/>
</dbReference>
<protein>
    <submittedName>
        <fullName evidence="5">TL29</fullName>
    </submittedName>
</protein>
<comment type="similarity">
    <text evidence="1 4">Belongs to the bacterial histone-like protein family.</text>
</comment>
<dbReference type="InterPro" id="IPR010992">
    <property type="entry name" value="IHF-like_DNA-bd_dom_sf"/>
</dbReference>
<gene>
    <name evidence="5" type="ORF">NCTC11190_00232</name>
</gene>
<dbReference type="SUPFAM" id="SSF47729">
    <property type="entry name" value="IHF-like DNA-binding proteins"/>
    <property type="match status" value="1"/>
</dbReference>
<proteinExistence type="inferred from homology"/>
<dbReference type="OrthoDB" id="9799835at2"/>
<dbReference type="PRINTS" id="PR01727">
    <property type="entry name" value="DNABINDINGHU"/>
</dbReference>
<dbReference type="SMART" id="SM00411">
    <property type="entry name" value="BHL"/>
    <property type="match status" value="1"/>
</dbReference>
<dbReference type="PANTHER" id="PTHR33175">
    <property type="entry name" value="DNA-BINDING PROTEIN HU"/>
    <property type="match status" value="1"/>
</dbReference>
<dbReference type="AlphaFoldDB" id="A0A379MQC3"/>
<accession>A0A379MQC3</accession>
<dbReference type="InterPro" id="IPR000119">
    <property type="entry name" value="Hist_DNA-bd"/>
</dbReference>
<dbReference type="RefSeq" id="WP_027290929.1">
    <property type="nucleotide sequence ID" value="NZ_CALVFX010000005.1"/>
</dbReference>
<reference evidence="5 6" key="1">
    <citation type="submission" date="2018-06" db="EMBL/GenBank/DDBJ databases">
        <authorList>
            <consortium name="Pathogen Informatics"/>
            <person name="Doyle S."/>
        </authorList>
    </citation>
    <scope>NUCLEOTIDE SEQUENCE [LARGE SCALE GENOMIC DNA]</scope>
    <source>
        <strain evidence="5 6">NCTC11190</strain>
    </source>
</reference>
<evidence type="ECO:0000256" key="4">
    <source>
        <dbReference type="RuleBase" id="RU003939"/>
    </source>
</evidence>
<dbReference type="GO" id="GO:0005829">
    <property type="term" value="C:cytosol"/>
    <property type="evidence" value="ECO:0007669"/>
    <property type="project" value="TreeGrafter"/>
</dbReference>
<sequence>MTKADIVGEIAKSTGIEKVQVQQVVESFMENIKETMMAGNNVYLRGFGSFIIKRRAQKVARNISKNTTITIPAHNIPAFKPSKTFAGEVKAKSIEKK</sequence>
<dbReference type="STRING" id="880526.GCA_000427365_01210"/>
<dbReference type="GO" id="GO:0030527">
    <property type="term" value="F:structural constituent of chromatin"/>
    <property type="evidence" value="ECO:0007669"/>
    <property type="project" value="InterPro"/>
</dbReference>
<dbReference type="FunFam" id="4.10.520.10:FF:000007">
    <property type="entry name" value="Integration host factor subunit beta"/>
    <property type="match status" value="1"/>
</dbReference>
<evidence type="ECO:0000256" key="1">
    <source>
        <dbReference type="ARBA" id="ARBA00010529"/>
    </source>
</evidence>
<keyword evidence="2" id="KW-0226">DNA condensation</keyword>
<dbReference type="Pfam" id="PF00216">
    <property type="entry name" value="Bac_DNA_binding"/>
    <property type="match status" value="1"/>
</dbReference>
<dbReference type="GO" id="GO:0003677">
    <property type="term" value="F:DNA binding"/>
    <property type="evidence" value="ECO:0007669"/>
    <property type="project" value="UniProtKB-KW"/>
</dbReference>
<evidence type="ECO:0000256" key="3">
    <source>
        <dbReference type="ARBA" id="ARBA00023125"/>
    </source>
</evidence>
<keyword evidence="3" id="KW-0238">DNA-binding</keyword>
<keyword evidence="6" id="KW-1185">Reference proteome</keyword>